<reference evidence="1" key="1">
    <citation type="submission" date="2023-06" db="EMBL/GenBank/DDBJ databases">
        <title>Male Hemibagrus guttatus genome.</title>
        <authorList>
            <person name="Bian C."/>
        </authorList>
    </citation>
    <scope>NUCLEOTIDE SEQUENCE</scope>
    <source>
        <strain evidence="1">Male_cb2023</strain>
        <tissue evidence="1">Muscle</tissue>
    </source>
</reference>
<sequence>MQNIGVCWRILVYIGEYWSFMPDIHPMISHVFVKQGSPEVKIAKRVVGVKHAIIPRSNVVSSLLLLFVGPQEHFRVQLLYKHFSSGRNAPKGKATVLNKFCEAEKVLEAKPYTMFFE</sequence>
<dbReference type="AlphaFoldDB" id="A0AAE0UW18"/>
<dbReference type="Proteomes" id="UP001274896">
    <property type="component" value="Unassembled WGS sequence"/>
</dbReference>
<evidence type="ECO:0000313" key="1">
    <source>
        <dbReference type="EMBL" id="KAK3520100.1"/>
    </source>
</evidence>
<accession>A0AAE0UW18</accession>
<protein>
    <submittedName>
        <fullName evidence="1">Uncharacterized protein</fullName>
    </submittedName>
</protein>
<keyword evidence="2" id="KW-1185">Reference proteome</keyword>
<evidence type="ECO:0000313" key="2">
    <source>
        <dbReference type="Proteomes" id="UP001274896"/>
    </source>
</evidence>
<dbReference type="EMBL" id="JAUCMX010000016">
    <property type="protein sequence ID" value="KAK3520100.1"/>
    <property type="molecule type" value="Genomic_DNA"/>
</dbReference>
<organism evidence="1 2">
    <name type="scientific">Hemibagrus guttatus</name>
    <dbReference type="NCBI Taxonomy" id="175788"/>
    <lineage>
        <taxon>Eukaryota</taxon>
        <taxon>Metazoa</taxon>
        <taxon>Chordata</taxon>
        <taxon>Craniata</taxon>
        <taxon>Vertebrata</taxon>
        <taxon>Euteleostomi</taxon>
        <taxon>Actinopterygii</taxon>
        <taxon>Neopterygii</taxon>
        <taxon>Teleostei</taxon>
        <taxon>Ostariophysi</taxon>
        <taxon>Siluriformes</taxon>
        <taxon>Bagridae</taxon>
        <taxon>Hemibagrus</taxon>
    </lineage>
</organism>
<comment type="caution">
    <text evidence="1">The sequence shown here is derived from an EMBL/GenBank/DDBJ whole genome shotgun (WGS) entry which is preliminary data.</text>
</comment>
<gene>
    <name evidence="1" type="ORF">QTP70_013442</name>
</gene>
<name>A0AAE0UW18_9TELE</name>
<proteinExistence type="predicted"/>